<evidence type="ECO:0000259" key="8">
    <source>
        <dbReference type="Pfam" id="PF02230"/>
    </source>
</evidence>
<comment type="similarity">
    <text evidence="1">Belongs to the AB hydrolase superfamily. AB hydrolase 2 family.</text>
</comment>
<dbReference type="GO" id="GO:0005737">
    <property type="term" value="C:cytoplasm"/>
    <property type="evidence" value="ECO:0007669"/>
    <property type="project" value="TreeGrafter"/>
</dbReference>
<evidence type="ECO:0000256" key="3">
    <source>
        <dbReference type="ARBA" id="ARBA00014923"/>
    </source>
</evidence>
<dbReference type="InterPro" id="IPR003140">
    <property type="entry name" value="PLipase/COase/thioEstase"/>
</dbReference>
<dbReference type="InterPro" id="IPR029058">
    <property type="entry name" value="AB_hydrolase_fold"/>
</dbReference>
<dbReference type="EC" id="3.1.2.22" evidence="2"/>
<evidence type="ECO:0000256" key="5">
    <source>
        <dbReference type="ARBA" id="ARBA00029392"/>
    </source>
</evidence>
<dbReference type="PANTHER" id="PTHR10655">
    <property type="entry name" value="LYSOPHOSPHOLIPASE-RELATED"/>
    <property type="match status" value="1"/>
</dbReference>
<evidence type="ECO:0000256" key="6">
    <source>
        <dbReference type="ARBA" id="ARBA00031195"/>
    </source>
</evidence>
<protein>
    <recommendedName>
        <fullName evidence="3">Acyl-protein thioesterase 1</fullName>
        <ecNumber evidence="2">3.1.2.22</ecNumber>
    </recommendedName>
    <alternativeName>
        <fullName evidence="6">Palmitoyl-protein hydrolase</fullName>
    </alternativeName>
</protein>
<feature type="domain" description="Phospholipase/carboxylesterase/thioesterase" evidence="8">
    <location>
        <begin position="4"/>
        <end position="134"/>
    </location>
</feature>
<evidence type="ECO:0000256" key="4">
    <source>
        <dbReference type="ARBA" id="ARBA00022801"/>
    </source>
</evidence>
<keyword evidence="10" id="KW-1185">Reference proteome</keyword>
<comment type="function">
    <text evidence="5">Hydrolyzes fatty acids from S-acylated cysteine residues in proteins with a strong preference for palmitoylated G-alpha proteins over other acyl substrates. Mediates the deacylation of G-alpha proteins such as GPA1 in vivo, but has weak or no activity toward palmitoylated Ras proteins. Has weak lysophospholipase activity in vitro; however such activity may not exist in vivo.</text>
</comment>
<dbReference type="AlphaFoldDB" id="A0A8H7BSP8"/>
<dbReference type="OrthoDB" id="2418081at2759"/>
<organism evidence="9 10">
    <name type="scientific">Apophysomyces ossiformis</name>
    <dbReference type="NCBI Taxonomy" id="679940"/>
    <lineage>
        <taxon>Eukaryota</taxon>
        <taxon>Fungi</taxon>
        <taxon>Fungi incertae sedis</taxon>
        <taxon>Mucoromycota</taxon>
        <taxon>Mucoromycotina</taxon>
        <taxon>Mucoromycetes</taxon>
        <taxon>Mucorales</taxon>
        <taxon>Mucorineae</taxon>
        <taxon>Mucoraceae</taxon>
        <taxon>Apophysomyces</taxon>
    </lineage>
</organism>
<dbReference type="SUPFAM" id="SSF53474">
    <property type="entry name" value="alpha/beta-Hydrolases"/>
    <property type="match status" value="1"/>
</dbReference>
<dbReference type="EMBL" id="JABAYA010000087">
    <property type="protein sequence ID" value="KAF7725947.1"/>
    <property type="molecule type" value="Genomic_DNA"/>
</dbReference>
<gene>
    <name evidence="9" type="ORF">EC973_009184</name>
</gene>
<dbReference type="InterPro" id="IPR050565">
    <property type="entry name" value="LYPA1-2/EST-like"/>
</dbReference>
<sequence length="138" mass="14859">MLGSLTELNQVIRDEVDKGIPANRIVLGGFSQGCVMSLLGGLTSEYKFAGVIGCSGWLAMAKQFPSMASEANKQTPILMCHGDNDPVVRLEYGEESAAYLKKLGYDLTFNMYPGLGHSASPKELADIAKFLEKLLPTA</sequence>
<dbReference type="Proteomes" id="UP000605846">
    <property type="component" value="Unassembled WGS sequence"/>
</dbReference>
<evidence type="ECO:0000256" key="2">
    <source>
        <dbReference type="ARBA" id="ARBA00012423"/>
    </source>
</evidence>
<dbReference type="GO" id="GO:0008474">
    <property type="term" value="F:palmitoyl-(protein) hydrolase activity"/>
    <property type="evidence" value="ECO:0007669"/>
    <property type="project" value="UniProtKB-EC"/>
</dbReference>
<dbReference type="PANTHER" id="PTHR10655:SF17">
    <property type="entry name" value="LYSOPHOSPHOLIPASE-LIKE PROTEIN 1"/>
    <property type="match status" value="1"/>
</dbReference>
<evidence type="ECO:0000256" key="7">
    <source>
        <dbReference type="ARBA" id="ARBA00047337"/>
    </source>
</evidence>
<keyword evidence="4" id="KW-0378">Hydrolase</keyword>
<comment type="caution">
    <text evidence="9">The sequence shown here is derived from an EMBL/GenBank/DDBJ whole genome shotgun (WGS) entry which is preliminary data.</text>
</comment>
<comment type="catalytic activity">
    <reaction evidence="7">
        <text>S-hexadecanoyl-L-cysteinyl-[protein] + H2O = L-cysteinyl-[protein] + hexadecanoate + H(+)</text>
        <dbReference type="Rhea" id="RHEA:19233"/>
        <dbReference type="Rhea" id="RHEA-COMP:10131"/>
        <dbReference type="Rhea" id="RHEA-COMP:11032"/>
        <dbReference type="ChEBI" id="CHEBI:7896"/>
        <dbReference type="ChEBI" id="CHEBI:15377"/>
        <dbReference type="ChEBI" id="CHEBI:15378"/>
        <dbReference type="ChEBI" id="CHEBI:29950"/>
        <dbReference type="ChEBI" id="CHEBI:74151"/>
        <dbReference type="EC" id="3.1.2.22"/>
    </reaction>
</comment>
<evidence type="ECO:0000313" key="10">
    <source>
        <dbReference type="Proteomes" id="UP000605846"/>
    </source>
</evidence>
<name>A0A8H7BSP8_9FUNG</name>
<accession>A0A8H7BSP8</accession>
<dbReference type="Gene3D" id="3.40.50.1820">
    <property type="entry name" value="alpha/beta hydrolase"/>
    <property type="match status" value="1"/>
</dbReference>
<dbReference type="GO" id="GO:0052689">
    <property type="term" value="F:carboxylic ester hydrolase activity"/>
    <property type="evidence" value="ECO:0007669"/>
    <property type="project" value="TreeGrafter"/>
</dbReference>
<reference evidence="9" key="1">
    <citation type="submission" date="2020-01" db="EMBL/GenBank/DDBJ databases">
        <title>Genome Sequencing of Three Apophysomyces-Like Fungal Strains Confirms a Novel Fungal Genus in the Mucoromycota with divergent Burkholderia-like Endosymbiotic Bacteria.</title>
        <authorList>
            <person name="Stajich J.E."/>
            <person name="Macias A.M."/>
            <person name="Carter-House D."/>
            <person name="Lovett B."/>
            <person name="Kasson L.R."/>
            <person name="Berry K."/>
            <person name="Grigoriev I."/>
            <person name="Chang Y."/>
            <person name="Spatafora J."/>
            <person name="Kasson M.T."/>
        </authorList>
    </citation>
    <scope>NUCLEOTIDE SEQUENCE</scope>
    <source>
        <strain evidence="9">NRRL A-21654</strain>
    </source>
</reference>
<proteinExistence type="inferred from homology"/>
<dbReference type="Pfam" id="PF02230">
    <property type="entry name" value="Abhydrolase_2"/>
    <property type="match status" value="1"/>
</dbReference>
<evidence type="ECO:0000256" key="1">
    <source>
        <dbReference type="ARBA" id="ARBA00006499"/>
    </source>
</evidence>
<evidence type="ECO:0000313" key="9">
    <source>
        <dbReference type="EMBL" id="KAF7725947.1"/>
    </source>
</evidence>